<gene>
    <name evidence="16" type="ORF">Q5Y73_04130</name>
</gene>
<keyword evidence="3" id="KW-0444">Lipid biosynthesis</keyword>
<evidence type="ECO:0000256" key="11">
    <source>
        <dbReference type="ARBA" id="ARBA00023098"/>
    </source>
</evidence>
<evidence type="ECO:0000256" key="1">
    <source>
        <dbReference type="ARBA" id="ARBA00001947"/>
    </source>
</evidence>
<dbReference type="InterPro" id="IPR006694">
    <property type="entry name" value="Fatty_acid_hydroxylase"/>
</dbReference>
<evidence type="ECO:0000256" key="3">
    <source>
        <dbReference type="ARBA" id="ARBA00022516"/>
    </source>
</evidence>
<comment type="cofactor">
    <cofactor evidence="1">
        <name>Zn(2+)</name>
        <dbReference type="ChEBI" id="CHEBI:29105"/>
    </cofactor>
</comment>
<dbReference type="EMBL" id="JAVAMP010000001">
    <property type="protein sequence ID" value="MDP5273280.1"/>
    <property type="molecule type" value="Genomic_DNA"/>
</dbReference>
<keyword evidence="5" id="KW-0479">Metal-binding</keyword>
<feature type="transmembrane region" description="Helical" evidence="14">
    <location>
        <begin position="89"/>
        <end position="109"/>
    </location>
</feature>
<evidence type="ECO:0000256" key="9">
    <source>
        <dbReference type="ARBA" id="ARBA00022989"/>
    </source>
</evidence>
<keyword evidence="7" id="KW-0276">Fatty acid metabolism</keyword>
<evidence type="ECO:0000259" key="15">
    <source>
        <dbReference type="Pfam" id="PF04116"/>
    </source>
</evidence>
<keyword evidence="8" id="KW-0862">Zinc</keyword>
<evidence type="ECO:0000256" key="12">
    <source>
        <dbReference type="ARBA" id="ARBA00023136"/>
    </source>
</evidence>
<keyword evidence="4 14" id="KW-0812">Transmembrane</keyword>
<keyword evidence="17" id="KW-1185">Reference proteome</keyword>
<evidence type="ECO:0000256" key="8">
    <source>
        <dbReference type="ARBA" id="ARBA00022833"/>
    </source>
</evidence>
<protein>
    <submittedName>
        <fullName evidence="16">Sterol desaturase family protein</fullName>
    </submittedName>
</protein>
<keyword evidence="13" id="KW-0275">Fatty acid biosynthesis</keyword>
<keyword evidence="10" id="KW-0560">Oxidoreductase</keyword>
<dbReference type="RefSeq" id="WP_305990562.1">
    <property type="nucleotide sequence ID" value="NZ_JAVAMP010000001.1"/>
</dbReference>
<evidence type="ECO:0000256" key="13">
    <source>
        <dbReference type="ARBA" id="ARBA00023160"/>
    </source>
</evidence>
<dbReference type="InterPro" id="IPR014430">
    <property type="entry name" value="Scs7"/>
</dbReference>
<keyword evidence="12 14" id="KW-0472">Membrane</keyword>
<evidence type="ECO:0000256" key="7">
    <source>
        <dbReference type="ARBA" id="ARBA00022832"/>
    </source>
</evidence>
<sequence length="205" mass="24602">MKYIKEFFSVRDIQITSIVFLILLTITLFDYSNGTLWLAMLIGIVGYAITEYLIHRFLFHMKPPRKNVLLKIMKRMHYLHHVHPNDVKLLFLPVWYSFPLFITAGLIVFLITFEIMISISFTTGVLAYLLYYEWSHYVAHRPIQPITPWGKFMKKTHLLHHYKNEHFWFGVTHPTFDLMFNTYRNEKKVEKSDTVRDLEKKQLNS</sequence>
<evidence type="ECO:0000313" key="16">
    <source>
        <dbReference type="EMBL" id="MDP5273280.1"/>
    </source>
</evidence>
<keyword evidence="9 14" id="KW-1133">Transmembrane helix</keyword>
<evidence type="ECO:0000256" key="2">
    <source>
        <dbReference type="ARBA" id="ARBA00004477"/>
    </source>
</evidence>
<evidence type="ECO:0000256" key="6">
    <source>
        <dbReference type="ARBA" id="ARBA00022824"/>
    </source>
</evidence>
<organism evidence="16 17">
    <name type="scientific">Chengkuizengella axinellae</name>
    <dbReference type="NCBI Taxonomy" id="3064388"/>
    <lineage>
        <taxon>Bacteria</taxon>
        <taxon>Bacillati</taxon>
        <taxon>Bacillota</taxon>
        <taxon>Bacilli</taxon>
        <taxon>Bacillales</taxon>
        <taxon>Paenibacillaceae</taxon>
        <taxon>Chengkuizengella</taxon>
    </lineage>
</organism>
<evidence type="ECO:0000256" key="10">
    <source>
        <dbReference type="ARBA" id="ARBA00023002"/>
    </source>
</evidence>
<comment type="caution">
    <text evidence="16">The sequence shown here is derived from an EMBL/GenBank/DDBJ whole genome shotgun (WGS) entry which is preliminary data.</text>
</comment>
<dbReference type="Proteomes" id="UP001231941">
    <property type="component" value="Unassembled WGS sequence"/>
</dbReference>
<feature type="transmembrane region" description="Helical" evidence="14">
    <location>
        <begin position="35"/>
        <end position="54"/>
    </location>
</feature>
<evidence type="ECO:0000256" key="4">
    <source>
        <dbReference type="ARBA" id="ARBA00022692"/>
    </source>
</evidence>
<dbReference type="PANTHER" id="PTHR12863">
    <property type="entry name" value="FATTY ACID HYDROXYLASE"/>
    <property type="match status" value="1"/>
</dbReference>
<dbReference type="PANTHER" id="PTHR12863:SF1">
    <property type="entry name" value="FATTY ACID 2-HYDROXYLASE"/>
    <property type="match status" value="1"/>
</dbReference>
<evidence type="ECO:0000256" key="14">
    <source>
        <dbReference type="SAM" id="Phobius"/>
    </source>
</evidence>
<dbReference type="Pfam" id="PF04116">
    <property type="entry name" value="FA_hydroxylase"/>
    <property type="match status" value="1"/>
</dbReference>
<feature type="domain" description="Fatty acid hydroxylase" evidence="15">
    <location>
        <begin position="41"/>
        <end position="182"/>
    </location>
</feature>
<reference evidence="16 17" key="1">
    <citation type="submission" date="2023-08" db="EMBL/GenBank/DDBJ databases">
        <authorList>
            <person name="Park J.-S."/>
        </authorList>
    </citation>
    <scope>NUCLEOTIDE SEQUENCE [LARGE SCALE GENOMIC DNA]</scope>
    <source>
        <strain evidence="16 17">2205SS18-9</strain>
    </source>
</reference>
<evidence type="ECO:0000313" key="17">
    <source>
        <dbReference type="Proteomes" id="UP001231941"/>
    </source>
</evidence>
<accession>A0ABT9IV92</accession>
<proteinExistence type="predicted"/>
<feature type="transmembrane region" description="Helical" evidence="14">
    <location>
        <begin position="12"/>
        <end position="29"/>
    </location>
</feature>
<feature type="transmembrane region" description="Helical" evidence="14">
    <location>
        <begin position="115"/>
        <end position="132"/>
    </location>
</feature>
<keyword evidence="11" id="KW-0443">Lipid metabolism</keyword>
<keyword evidence="6" id="KW-0256">Endoplasmic reticulum</keyword>
<comment type="subcellular location">
    <subcellularLocation>
        <location evidence="2">Endoplasmic reticulum membrane</location>
        <topology evidence="2">Multi-pass membrane protein</topology>
    </subcellularLocation>
</comment>
<evidence type="ECO:0000256" key="5">
    <source>
        <dbReference type="ARBA" id="ARBA00022723"/>
    </source>
</evidence>
<name>A0ABT9IV92_9BACL</name>